<dbReference type="EMBL" id="AP023366">
    <property type="protein sequence ID" value="BCJ85528.1"/>
    <property type="molecule type" value="Genomic_DNA"/>
</dbReference>
<dbReference type="RefSeq" id="WP_200759643.1">
    <property type="nucleotide sequence ID" value="NZ_AP023366.1"/>
</dbReference>
<accession>A0A7I8D5U9</accession>
<feature type="chain" id="PRO_5038361933" evidence="1">
    <location>
        <begin position="23"/>
        <end position="261"/>
    </location>
</feature>
<dbReference type="KEGG" id="eff:skT53_05130"/>
<name>A0A7I8D5U9_9BACL</name>
<organism evidence="2 3">
    <name type="scientific">Effusibacillus dendaii</name>
    <dbReference type="NCBI Taxonomy" id="2743772"/>
    <lineage>
        <taxon>Bacteria</taxon>
        <taxon>Bacillati</taxon>
        <taxon>Bacillota</taxon>
        <taxon>Bacilli</taxon>
        <taxon>Bacillales</taxon>
        <taxon>Alicyclobacillaceae</taxon>
        <taxon>Effusibacillus</taxon>
    </lineage>
</organism>
<gene>
    <name evidence="2" type="ORF">skT53_05130</name>
</gene>
<evidence type="ECO:0000256" key="1">
    <source>
        <dbReference type="SAM" id="SignalP"/>
    </source>
</evidence>
<dbReference type="Proteomes" id="UP000593802">
    <property type="component" value="Chromosome"/>
</dbReference>
<reference evidence="2 3" key="1">
    <citation type="submission" date="2020-08" db="EMBL/GenBank/DDBJ databases">
        <title>Complete Genome Sequence of Effusibacillus dendaii Strain skT53, Isolated from Farmland soil.</title>
        <authorList>
            <person name="Konishi T."/>
            <person name="Kawasaki H."/>
        </authorList>
    </citation>
    <scope>NUCLEOTIDE SEQUENCE [LARGE SCALE GENOMIC DNA]</scope>
    <source>
        <strain evidence="3">skT53</strain>
    </source>
</reference>
<evidence type="ECO:0000313" key="2">
    <source>
        <dbReference type="EMBL" id="BCJ85528.1"/>
    </source>
</evidence>
<sequence length="261" mass="29992">MYWKMKLLSVSMASFLTTSIPAGYVSAEGALVEVKQDVKLNTGDEEAQISVTYLFLEHLDLTIDLMKKHAKSADLEADIHALKQNASSLASAVGLIYGQNAKKEFQKIWGEQIDLCVDAIKNIDRNDQDWKKMVEPRFIQYQKELFDFFLSRNPQSKDNIMRGLNTHADFLMKALERYKKKDYEAAYKNLSEAYRCLFDTEDVNFGKIFWHFTKKINGSAESNSLPFRASFEREFLVHANLLVLFMQSEANDSIRTPFPNG</sequence>
<keyword evidence="1" id="KW-0732">Signal</keyword>
<feature type="signal peptide" evidence="1">
    <location>
        <begin position="1"/>
        <end position="22"/>
    </location>
</feature>
<proteinExistence type="predicted"/>
<evidence type="ECO:0000313" key="3">
    <source>
        <dbReference type="Proteomes" id="UP000593802"/>
    </source>
</evidence>
<keyword evidence="3" id="KW-1185">Reference proteome</keyword>
<protein>
    <submittedName>
        <fullName evidence="2">Uncharacterized protein</fullName>
    </submittedName>
</protein>
<dbReference type="AlphaFoldDB" id="A0A7I8D5U9"/>